<evidence type="ECO:0000313" key="1">
    <source>
        <dbReference type="EMBL" id="OBV10208.1"/>
    </source>
</evidence>
<dbReference type="Proteomes" id="UP000092484">
    <property type="component" value="Unassembled WGS sequence"/>
</dbReference>
<protein>
    <submittedName>
        <fullName evidence="1">Uncharacterized protein</fullName>
    </submittedName>
</protein>
<keyword evidence="2" id="KW-1185">Reference proteome</keyword>
<dbReference type="AlphaFoldDB" id="A0A1A7BCF5"/>
<dbReference type="NCBIfam" id="NF041112">
    <property type="entry name" value="chap_CsgH_alph"/>
    <property type="match status" value="1"/>
</dbReference>
<dbReference type="InterPro" id="IPR053722">
    <property type="entry name" value="Curli_assembly_CsgC/AgfC"/>
</dbReference>
<sequence>MNDVPRALSLKVEQTDGAITVELVGHSARARQVSYELEVSGRSNSRHRGSTMLAANTPVRLSTMTASVGESWCVRLLAEEEGGDPYEILAGDCPEAET</sequence>
<proteinExistence type="predicted"/>
<organism evidence="1 2">
    <name type="scientific">Erythrobacter dokdonensis DSW-74</name>
    <dbReference type="NCBI Taxonomy" id="1300349"/>
    <lineage>
        <taxon>Bacteria</taxon>
        <taxon>Pseudomonadati</taxon>
        <taxon>Pseudomonadota</taxon>
        <taxon>Alphaproteobacteria</taxon>
        <taxon>Sphingomonadales</taxon>
        <taxon>Erythrobacteraceae</taxon>
        <taxon>Erythrobacter/Porphyrobacter group</taxon>
        <taxon>Erythrobacter</taxon>
    </lineage>
</organism>
<dbReference type="EMBL" id="LZYB01000006">
    <property type="protein sequence ID" value="OBV10208.1"/>
    <property type="molecule type" value="Genomic_DNA"/>
</dbReference>
<dbReference type="STRING" id="1300349.I603_2170"/>
<accession>A0A1A7BCF5</accession>
<dbReference type="InterPro" id="IPR047726">
    <property type="entry name" value="CsgH_dom"/>
</dbReference>
<comment type="caution">
    <text evidence="1">The sequence shown here is derived from an EMBL/GenBank/DDBJ whole genome shotgun (WGS) entry which is preliminary data.</text>
</comment>
<dbReference type="Gene3D" id="2.60.40.2420">
    <property type="match status" value="1"/>
</dbReference>
<reference evidence="1 2" key="1">
    <citation type="submission" date="2016-06" db="EMBL/GenBank/DDBJ databases">
        <title>Genome sequence of Porphyrobacter dokdonensis DSW-74.</title>
        <authorList>
            <person name="Kim J.F."/>
            <person name="Song J.Y."/>
        </authorList>
    </citation>
    <scope>NUCLEOTIDE SEQUENCE [LARGE SCALE GENOMIC DNA]</scope>
    <source>
        <strain evidence="1 2">DSW-74</strain>
    </source>
</reference>
<dbReference type="RefSeq" id="WP_143736710.1">
    <property type="nucleotide sequence ID" value="NZ_LZYB01000006.1"/>
</dbReference>
<name>A0A1A7BCF5_9SPHN</name>
<gene>
    <name evidence="1" type="ORF">I603_2170</name>
</gene>
<evidence type="ECO:0000313" key="2">
    <source>
        <dbReference type="Proteomes" id="UP000092484"/>
    </source>
</evidence>